<reference evidence="1 2" key="1">
    <citation type="submission" date="2024-08" db="EMBL/GenBank/DDBJ databases">
        <authorList>
            <person name="Will J Nash"/>
            <person name="Angela Man"/>
            <person name="Seanna McTaggart"/>
            <person name="Kendall Baker"/>
            <person name="Tom Barker"/>
            <person name="Leah Catchpole"/>
            <person name="Alex Durrant"/>
            <person name="Karim Gharbi"/>
            <person name="Naomi Irish"/>
            <person name="Gemy Kaithakottil"/>
            <person name="Debby Ku"/>
            <person name="Aaliyah Providence"/>
            <person name="Felix Shaw"/>
            <person name="David Swarbreck"/>
            <person name="Chris Watkins"/>
            <person name="Ann M. McCartney"/>
            <person name="Giulio Formenti"/>
            <person name="Alice Mouton"/>
            <person name="Noel Vella"/>
            <person name="Bjorn M von Reumont"/>
            <person name="Adriana Vella"/>
            <person name="Wilfried Haerty"/>
        </authorList>
    </citation>
    <scope>NUCLEOTIDE SEQUENCE [LARGE SCALE GENOMIC DNA]</scope>
</reference>
<comment type="caution">
    <text evidence="1">The sequence shown here is derived from an EMBL/GenBank/DDBJ whole genome shotgun (WGS) entry which is preliminary data.</text>
</comment>
<keyword evidence="2" id="KW-1185">Reference proteome</keyword>
<organism evidence="1 2">
    <name type="scientific">Xylocopa violacea</name>
    <name type="common">Violet carpenter bee</name>
    <name type="synonym">Apis violacea</name>
    <dbReference type="NCBI Taxonomy" id="135666"/>
    <lineage>
        <taxon>Eukaryota</taxon>
        <taxon>Metazoa</taxon>
        <taxon>Ecdysozoa</taxon>
        <taxon>Arthropoda</taxon>
        <taxon>Hexapoda</taxon>
        <taxon>Insecta</taxon>
        <taxon>Pterygota</taxon>
        <taxon>Neoptera</taxon>
        <taxon>Endopterygota</taxon>
        <taxon>Hymenoptera</taxon>
        <taxon>Apocrita</taxon>
        <taxon>Aculeata</taxon>
        <taxon>Apoidea</taxon>
        <taxon>Anthophila</taxon>
        <taxon>Apidae</taxon>
        <taxon>Xylocopa</taxon>
        <taxon>Xylocopa</taxon>
    </lineage>
</organism>
<evidence type="ECO:0000313" key="1">
    <source>
        <dbReference type="EMBL" id="CAL7940838.1"/>
    </source>
</evidence>
<dbReference type="EMBL" id="CAXAJV020001292">
    <property type="protein sequence ID" value="CAL7940838.1"/>
    <property type="molecule type" value="Genomic_DNA"/>
</dbReference>
<protein>
    <submittedName>
        <fullName evidence="1">Uncharacterized protein</fullName>
    </submittedName>
</protein>
<accession>A0ABP1NLB7</accession>
<evidence type="ECO:0000313" key="2">
    <source>
        <dbReference type="Proteomes" id="UP001642520"/>
    </source>
</evidence>
<sequence>MECACAKIGICLATSMNSLSLAPYFLFSFKKTIKYLTKPEAEIGGNSVSIERIKNNISIIFIKFKLTECENKSGRHRKRARNKEQARESLYDVTRWIPIFAHAHSTLGFTDIKSADREFRYCMYTVIKHYIKGIESTHVRLFLVPCEVLHRTVISNKRRHLAYLMYSV</sequence>
<name>A0ABP1NLB7_XYLVO</name>
<dbReference type="Proteomes" id="UP001642520">
    <property type="component" value="Unassembled WGS sequence"/>
</dbReference>
<proteinExistence type="predicted"/>
<gene>
    <name evidence="1" type="ORF">XYLVIOL_LOCUS4684</name>
</gene>